<feature type="transmembrane region" description="Helical" evidence="8">
    <location>
        <begin position="679"/>
        <end position="700"/>
    </location>
</feature>
<dbReference type="SUPFAM" id="SSF81660">
    <property type="entry name" value="Metal cation-transporting ATPase, ATP-binding domain N"/>
    <property type="match status" value="1"/>
</dbReference>
<dbReference type="SMART" id="SM00831">
    <property type="entry name" value="Cation_ATPase_N"/>
    <property type="match status" value="1"/>
</dbReference>
<dbReference type="SFLD" id="SFLDG00002">
    <property type="entry name" value="C1.7:_P-type_atpase_like"/>
    <property type="match status" value="1"/>
</dbReference>
<evidence type="ECO:0000256" key="2">
    <source>
        <dbReference type="ARBA" id="ARBA00022692"/>
    </source>
</evidence>
<keyword evidence="2 8" id="KW-0812">Transmembrane</keyword>
<feature type="transmembrane region" description="Helical" evidence="8">
    <location>
        <begin position="235"/>
        <end position="256"/>
    </location>
</feature>
<evidence type="ECO:0000256" key="8">
    <source>
        <dbReference type="SAM" id="Phobius"/>
    </source>
</evidence>
<feature type="transmembrane region" description="Helical" evidence="8">
    <location>
        <begin position="268"/>
        <end position="293"/>
    </location>
</feature>
<evidence type="ECO:0000256" key="3">
    <source>
        <dbReference type="ARBA" id="ARBA00022741"/>
    </source>
</evidence>
<dbReference type="EMBL" id="CP098242">
    <property type="protein sequence ID" value="WAW09469.1"/>
    <property type="molecule type" value="Genomic_DNA"/>
</dbReference>
<dbReference type="Gene3D" id="2.70.150.10">
    <property type="entry name" value="Calcium-transporting ATPase, cytoplasmic transduction domain A"/>
    <property type="match status" value="1"/>
</dbReference>
<dbReference type="InterPro" id="IPR004014">
    <property type="entry name" value="ATPase_P-typ_cation-transptr_N"/>
</dbReference>
<dbReference type="InterPro" id="IPR059000">
    <property type="entry name" value="ATPase_P-type_domA"/>
</dbReference>
<proteinExistence type="predicted"/>
<evidence type="ECO:0000259" key="9">
    <source>
        <dbReference type="SMART" id="SM00831"/>
    </source>
</evidence>
<dbReference type="RefSeq" id="WP_269308466.1">
    <property type="nucleotide sequence ID" value="NZ_CP098242.1"/>
</dbReference>
<dbReference type="InterPro" id="IPR023214">
    <property type="entry name" value="HAD_sf"/>
</dbReference>
<dbReference type="InterPro" id="IPR036412">
    <property type="entry name" value="HAD-like_sf"/>
</dbReference>
<dbReference type="SUPFAM" id="SSF81653">
    <property type="entry name" value="Calcium ATPase, transduction domain A"/>
    <property type="match status" value="1"/>
</dbReference>
<feature type="transmembrane region" description="Helical" evidence="8">
    <location>
        <begin position="38"/>
        <end position="64"/>
    </location>
</feature>
<dbReference type="InterPro" id="IPR006068">
    <property type="entry name" value="ATPase_P-typ_cation-transptr_C"/>
</dbReference>
<dbReference type="Pfam" id="PF00122">
    <property type="entry name" value="E1-E2_ATPase"/>
    <property type="match status" value="1"/>
</dbReference>
<dbReference type="PRINTS" id="PR00120">
    <property type="entry name" value="HATPASE"/>
</dbReference>
<dbReference type="Pfam" id="PF00690">
    <property type="entry name" value="Cation_ATPase_N"/>
    <property type="match status" value="1"/>
</dbReference>
<feature type="transmembrane region" description="Helical" evidence="8">
    <location>
        <begin position="793"/>
        <end position="814"/>
    </location>
</feature>
<keyword evidence="7 8" id="KW-0472">Membrane</keyword>
<dbReference type="InterPro" id="IPR001757">
    <property type="entry name" value="P_typ_ATPase"/>
</dbReference>
<dbReference type="InterPro" id="IPR023299">
    <property type="entry name" value="ATPase_P-typ_cyto_dom_N"/>
</dbReference>
<dbReference type="Gene3D" id="3.40.50.1000">
    <property type="entry name" value="HAD superfamily/HAD-like"/>
    <property type="match status" value="2"/>
</dbReference>
<keyword evidence="5" id="KW-1278">Translocase</keyword>
<protein>
    <submittedName>
        <fullName evidence="10">Cation-translocating P-type ATPase</fullName>
    </submittedName>
</protein>
<dbReference type="GO" id="GO:0015662">
    <property type="term" value="F:P-type ion transporter activity"/>
    <property type="evidence" value="ECO:0007669"/>
    <property type="project" value="UniProtKB-ARBA"/>
</dbReference>
<feature type="transmembrane region" description="Helical" evidence="8">
    <location>
        <begin position="726"/>
        <end position="748"/>
    </location>
</feature>
<dbReference type="Pfam" id="PF00689">
    <property type="entry name" value="Cation_ATPase_C"/>
    <property type="match status" value="1"/>
</dbReference>
<dbReference type="GO" id="GO:0005524">
    <property type="term" value="F:ATP binding"/>
    <property type="evidence" value="ECO:0007669"/>
    <property type="project" value="UniProtKB-KW"/>
</dbReference>
<dbReference type="InterPro" id="IPR008250">
    <property type="entry name" value="ATPase_P-typ_transduc_dom_A_sf"/>
</dbReference>
<dbReference type="GO" id="GO:0016887">
    <property type="term" value="F:ATP hydrolysis activity"/>
    <property type="evidence" value="ECO:0007669"/>
    <property type="project" value="InterPro"/>
</dbReference>
<feature type="transmembrane region" description="Helical" evidence="8">
    <location>
        <begin position="653"/>
        <end position="673"/>
    </location>
</feature>
<keyword evidence="3" id="KW-0547">Nucleotide-binding</keyword>
<keyword evidence="4" id="KW-0067">ATP-binding</keyword>
<dbReference type="SFLD" id="SFLDS00003">
    <property type="entry name" value="Haloacid_Dehalogenase"/>
    <property type="match status" value="1"/>
</dbReference>
<name>A0A9E9LV79_9BURK</name>
<keyword evidence="11" id="KW-1185">Reference proteome</keyword>
<dbReference type="PROSITE" id="PS00154">
    <property type="entry name" value="ATPASE_E1_E2"/>
    <property type="match status" value="1"/>
</dbReference>
<gene>
    <name evidence="10" type="ORF">NB640_09470</name>
</gene>
<reference evidence="10" key="1">
    <citation type="journal article" date="2022" name="Front. Microbiol.">
        <title>New perspectives on an old grouping: The genomic and phenotypic variability of Oxalobacter formigenes and the implications for calcium oxalate stone prevention.</title>
        <authorList>
            <person name="Chmiel J.A."/>
            <person name="Carr C."/>
            <person name="Stuivenberg G.A."/>
            <person name="Venema R."/>
            <person name="Chanyi R.M."/>
            <person name="Al K.F."/>
            <person name="Giguere D."/>
            <person name="Say H."/>
            <person name="Akouris P.P."/>
            <person name="Dominguez Romero S.A."/>
            <person name="Kwong A."/>
            <person name="Tai V."/>
            <person name="Koval S.F."/>
            <person name="Razvi H."/>
            <person name="Bjazevic J."/>
            <person name="Burton J.P."/>
        </authorList>
    </citation>
    <scope>NUCLEOTIDE SEQUENCE</scope>
    <source>
        <strain evidence="10">WoOx3</strain>
    </source>
</reference>
<dbReference type="SUPFAM" id="SSF81665">
    <property type="entry name" value="Calcium ATPase, transmembrane domain M"/>
    <property type="match status" value="1"/>
</dbReference>
<dbReference type="PRINTS" id="PR00119">
    <property type="entry name" value="CATATPASE"/>
</dbReference>
<dbReference type="Gene3D" id="1.20.1110.10">
    <property type="entry name" value="Calcium-transporting ATPase, transmembrane domain"/>
    <property type="match status" value="2"/>
</dbReference>
<dbReference type="Proteomes" id="UP001156215">
    <property type="component" value="Chromosome"/>
</dbReference>
<evidence type="ECO:0000256" key="6">
    <source>
        <dbReference type="ARBA" id="ARBA00022989"/>
    </source>
</evidence>
<feature type="transmembrane region" description="Helical" evidence="8">
    <location>
        <begin position="826"/>
        <end position="849"/>
    </location>
</feature>
<accession>A0A9E9LV79</accession>
<evidence type="ECO:0000256" key="5">
    <source>
        <dbReference type="ARBA" id="ARBA00022967"/>
    </source>
</evidence>
<comment type="subcellular location">
    <subcellularLocation>
        <location evidence="1">Membrane</location>
        <topology evidence="1">Multi-pass membrane protein</topology>
    </subcellularLocation>
</comment>
<dbReference type="NCBIfam" id="TIGR01494">
    <property type="entry name" value="ATPase_P-type"/>
    <property type="match status" value="1"/>
</dbReference>
<dbReference type="InterPro" id="IPR023298">
    <property type="entry name" value="ATPase_P-typ_TM_dom_sf"/>
</dbReference>
<dbReference type="PANTHER" id="PTHR42861">
    <property type="entry name" value="CALCIUM-TRANSPORTING ATPASE"/>
    <property type="match status" value="1"/>
</dbReference>
<feature type="domain" description="Cation-transporting P-type ATPase N-terminal" evidence="9">
    <location>
        <begin position="3"/>
        <end position="66"/>
    </location>
</feature>
<evidence type="ECO:0000256" key="7">
    <source>
        <dbReference type="ARBA" id="ARBA00023136"/>
    </source>
</evidence>
<dbReference type="SFLD" id="SFLDF00027">
    <property type="entry name" value="p-type_atpase"/>
    <property type="match status" value="1"/>
</dbReference>
<evidence type="ECO:0000256" key="1">
    <source>
        <dbReference type="ARBA" id="ARBA00004141"/>
    </source>
</evidence>
<feature type="transmembrane region" description="Helical" evidence="8">
    <location>
        <begin position="760"/>
        <end position="781"/>
    </location>
</feature>
<dbReference type="Pfam" id="PF00702">
    <property type="entry name" value="Hydrolase"/>
    <property type="match status" value="1"/>
</dbReference>
<dbReference type="GO" id="GO:0016020">
    <property type="term" value="C:membrane"/>
    <property type="evidence" value="ECO:0007669"/>
    <property type="project" value="UniProtKB-SubCell"/>
</dbReference>
<dbReference type="InterPro" id="IPR018303">
    <property type="entry name" value="ATPase_P-typ_P_site"/>
</dbReference>
<evidence type="ECO:0000313" key="11">
    <source>
        <dbReference type="Proteomes" id="UP001156215"/>
    </source>
</evidence>
<keyword evidence="6 8" id="KW-1133">Transmembrane helix</keyword>
<dbReference type="KEGG" id="ovb:NB640_09470"/>
<dbReference type="SUPFAM" id="SSF56784">
    <property type="entry name" value="HAD-like"/>
    <property type="match status" value="1"/>
</dbReference>
<evidence type="ECO:0000313" key="10">
    <source>
        <dbReference type="EMBL" id="WAW09469.1"/>
    </source>
</evidence>
<dbReference type="AlphaFoldDB" id="A0A9E9LV79"/>
<sequence length="854" mass="94006">MKPVHDNPLLTGLTHAEAESRLKAEGFNELPSARPRPLYAIAWDVVTEPMFLLLMTCGIVYLLIGSRQDAIILLVSVCVIVGMSFFQERKSERTLEALRDLTSPRALVMRDGEHRRIAGRDVVRGDLIYLTEGDRVPADAFVVDAQNLSADESLLTGESVPVRKLVPIAGTEPDSPPVPGGDDHPWLFSGTLIVQGKGWARVAAIGEHTALGHIGKALATEKDEPSRVQAETRQAVRTIAIGSAIVVSVLIVWYGLTRSDWLNGILAGLTLAMGIMPAEFPLVLVIFLGLGAWRMSKSHVLTRRIPAIEMLGAATVLCVDKTGTLTENRMLVSRVMAENEIYPFDTPEAFIPDNYPEVFHEVLEFAMLSSQRDPFDPMEKAIQETGNTVLAGTEHIHDSWMLIEEYPLSRELLAMSRVWGSPDRQQYVIAAKGAPEAIIDLCHLDDDTASAIRRQTDYLAAQGLRILAVARAQFQITDLPSDQHDFIFEYLGLVALADPLRPTVPSAVRECLNAGIRVVMITGDYPTTARRIADDAGLDAGGRIINCTELEDMPSHERQENIRHANVFCRATPEQKLLLVNALKNNGEIVAMTGDGVNDAPALKAAHIGIAMGERGTDVARESSALVLLDDDFSSIVTAVRLGRRIFDNIRKAVVFVIAAHIPIAGMSLFPVMLGWPLVLLPIHIVFFELMMDPTCSIVFEGETEEPDVMNRPPRPPRERIFDRRILWLGVKQGVALLTWILGVYWIAMSLGFTTDEARALTFTAMITGDIWLIAANRSWVKPVHLAILQPNRALWWVLGLTVGVLGIGLFVPAVRELFHFGNVSLAQVILTVAATAAVTSLLSCLPFFRYRRT</sequence>
<evidence type="ECO:0000256" key="4">
    <source>
        <dbReference type="ARBA" id="ARBA00022840"/>
    </source>
</evidence>
<dbReference type="Gene3D" id="3.40.1110.10">
    <property type="entry name" value="Calcium-transporting ATPase, cytoplasmic domain N"/>
    <property type="match status" value="2"/>
</dbReference>
<organism evidence="10 11">
    <name type="scientific">Oxalobacter vibrioformis</name>
    <dbReference type="NCBI Taxonomy" id="933080"/>
    <lineage>
        <taxon>Bacteria</taxon>
        <taxon>Pseudomonadati</taxon>
        <taxon>Pseudomonadota</taxon>
        <taxon>Betaproteobacteria</taxon>
        <taxon>Burkholderiales</taxon>
        <taxon>Oxalobacteraceae</taxon>
        <taxon>Oxalobacter</taxon>
    </lineage>
</organism>
<dbReference type="InterPro" id="IPR044492">
    <property type="entry name" value="P_typ_ATPase_HD_dom"/>
</dbReference>